<proteinExistence type="inferred from homology"/>
<evidence type="ECO:0000256" key="3">
    <source>
        <dbReference type="ARBA" id="ARBA00022603"/>
    </source>
</evidence>
<evidence type="ECO:0000256" key="4">
    <source>
        <dbReference type="ARBA" id="ARBA00022679"/>
    </source>
</evidence>
<dbReference type="GO" id="GO:0008168">
    <property type="term" value="F:methyltransferase activity"/>
    <property type="evidence" value="ECO:0007669"/>
    <property type="project" value="UniProtKB-KW"/>
</dbReference>
<evidence type="ECO:0000256" key="5">
    <source>
        <dbReference type="ARBA" id="ARBA00022691"/>
    </source>
</evidence>
<comment type="similarity">
    <text evidence="6 7">Belongs to the RNA methyltransferase RlmH family.</text>
</comment>
<keyword evidence="1 7" id="KW-0963">Cytoplasm</keyword>
<keyword evidence="5 7" id="KW-0949">S-adenosyl-L-methionine</keyword>
<evidence type="ECO:0000313" key="8">
    <source>
        <dbReference type="EMBL" id="MBP1917710.1"/>
    </source>
</evidence>
<dbReference type="Pfam" id="PF02590">
    <property type="entry name" value="SPOUT_MTase"/>
    <property type="match status" value="1"/>
</dbReference>
<protein>
    <recommendedName>
        <fullName evidence="7">Ribosomal RNA large subunit methyltransferase H</fullName>
        <ecNumber evidence="7">2.1.1.177</ecNumber>
    </recommendedName>
    <alternativeName>
        <fullName evidence="7">23S rRNA (pseudouridine1915-N3)-methyltransferase</fullName>
    </alternativeName>
    <alternativeName>
        <fullName evidence="7">23S rRNA m3Psi1915 methyltransferase</fullName>
    </alternativeName>
    <alternativeName>
        <fullName evidence="7">rRNA (pseudouridine-N3-)-methyltransferase RlmH</fullName>
    </alternativeName>
</protein>
<gene>
    <name evidence="7" type="primary">rlmH</name>
    <name evidence="8" type="ORF">J2Z34_000173</name>
</gene>
<dbReference type="InterPro" id="IPR029028">
    <property type="entry name" value="Alpha/beta_knot_MTases"/>
</dbReference>
<comment type="catalytic activity">
    <reaction evidence="7">
        <text>pseudouridine(1915) in 23S rRNA + S-adenosyl-L-methionine = N(3)-methylpseudouridine(1915) in 23S rRNA + S-adenosyl-L-homocysteine + H(+)</text>
        <dbReference type="Rhea" id="RHEA:42752"/>
        <dbReference type="Rhea" id="RHEA-COMP:10221"/>
        <dbReference type="Rhea" id="RHEA-COMP:10222"/>
        <dbReference type="ChEBI" id="CHEBI:15378"/>
        <dbReference type="ChEBI" id="CHEBI:57856"/>
        <dbReference type="ChEBI" id="CHEBI:59789"/>
        <dbReference type="ChEBI" id="CHEBI:65314"/>
        <dbReference type="ChEBI" id="CHEBI:74486"/>
        <dbReference type="EC" id="2.1.1.177"/>
    </reaction>
</comment>
<accession>A0ABS4FZI5</accession>
<evidence type="ECO:0000256" key="6">
    <source>
        <dbReference type="ARBA" id="ARBA00038303"/>
    </source>
</evidence>
<keyword evidence="9" id="KW-1185">Reference proteome</keyword>
<dbReference type="InterPro" id="IPR003742">
    <property type="entry name" value="RlmH-like"/>
</dbReference>
<dbReference type="PANTHER" id="PTHR33603">
    <property type="entry name" value="METHYLTRANSFERASE"/>
    <property type="match status" value="1"/>
</dbReference>
<keyword evidence="3 7" id="KW-0489">Methyltransferase</keyword>
<comment type="subunit">
    <text evidence="7">Homodimer.</text>
</comment>
<name>A0ABS4FZI5_9CLOT</name>
<comment type="subcellular location">
    <subcellularLocation>
        <location evidence="7">Cytoplasm</location>
    </subcellularLocation>
</comment>
<dbReference type="RefSeq" id="WP_209457955.1">
    <property type="nucleotide sequence ID" value="NZ_JAGGKC010000001.1"/>
</dbReference>
<evidence type="ECO:0000313" key="9">
    <source>
        <dbReference type="Proteomes" id="UP001519271"/>
    </source>
</evidence>
<evidence type="ECO:0000256" key="2">
    <source>
        <dbReference type="ARBA" id="ARBA00022552"/>
    </source>
</evidence>
<keyword evidence="4 7" id="KW-0808">Transferase</keyword>
<dbReference type="CDD" id="cd18081">
    <property type="entry name" value="RlmH-like"/>
    <property type="match status" value="1"/>
</dbReference>
<feature type="binding site" evidence="7">
    <location>
        <position position="57"/>
    </location>
    <ligand>
        <name>S-adenosyl-L-methionine</name>
        <dbReference type="ChEBI" id="CHEBI:59789"/>
    </ligand>
</feature>
<dbReference type="InterPro" id="IPR029026">
    <property type="entry name" value="tRNA_m1G_MTases_N"/>
</dbReference>
<dbReference type="EMBL" id="JAGGKC010000001">
    <property type="protein sequence ID" value="MBP1917710.1"/>
    <property type="molecule type" value="Genomic_DNA"/>
</dbReference>
<dbReference type="HAMAP" id="MF_00658">
    <property type="entry name" value="23SrRNA_methyltr_H"/>
    <property type="match status" value="1"/>
</dbReference>
<dbReference type="Gene3D" id="3.40.1280.10">
    <property type="match status" value="1"/>
</dbReference>
<comment type="caution">
    <text evidence="8">The sequence shown here is derived from an EMBL/GenBank/DDBJ whole genome shotgun (WGS) entry which is preliminary data.</text>
</comment>
<dbReference type="GO" id="GO:0032259">
    <property type="term" value="P:methylation"/>
    <property type="evidence" value="ECO:0007669"/>
    <property type="project" value="UniProtKB-KW"/>
</dbReference>
<feature type="binding site" evidence="7">
    <location>
        <position position="89"/>
    </location>
    <ligand>
        <name>S-adenosyl-L-methionine</name>
        <dbReference type="ChEBI" id="CHEBI:59789"/>
    </ligand>
</feature>
<feature type="binding site" evidence="7">
    <location>
        <begin position="101"/>
        <end position="106"/>
    </location>
    <ligand>
        <name>S-adenosyl-L-methionine</name>
        <dbReference type="ChEBI" id="CHEBI:59789"/>
    </ligand>
</feature>
<dbReference type="EC" id="2.1.1.177" evidence="7"/>
<organism evidence="8 9">
    <name type="scientific">Youngiibacter multivorans</name>
    <dbReference type="NCBI Taxonomy" id="937251"/>
    <lineage>
        <taxon>Bacteria</taxon>
        <taxon>Bacillati</taxon>
        <taxon>Bacillota</taxon>
        <taxon>Clostridia</taxon>
        <taxon>Eubacteriales</taxon>
        <taxon>Clostridiaceae</taxon>
        <taxon>Youngiibacter</taxon>
    </lineage>
</organism>
<dbReference type="SUPFAM" id="SSF75217">
    <property type="entry name" value="alpha/beta knot"/>
    <property type="match status" value="1"/>
</dbReference>
<sequence length="133" mass="15269">MNFEIFVMDTFFEEYYIDAINEYAKRLGRYCKIKLTKLKDSSTLEAALNDKTHVIQIRPKGRSVSSEEFSRELSNLATSGISSIAFIIGMKYGKADDAISLTSMELSPSLNTVCLYEQIYRAYRIMHGEPYHK</sequence>
<evidence type="ECO:0000256" key="1">
    <source>
        <dbReference type="ARBA" id="ARBA00022490"/>
    </source>
</evidence>
<dbReference type="Proteomes" id="UP001519271">
    <property type="component" value="Unassembled WGS sequence"/>
</dbReference>
<keyword evidence="2 7" id="KW-0698">rRNA processing</keyword>
<evidence type="ECO:0000256" key="7">
    <source>
        <dbReference type="HAMAP-Rule" id="MF_00658"/>
    </source>
</evidence>
<reference evidence="8 9" key="1">
    <citation type="submission" date="2021-03" db="EMBL/GenBank/DDBJ databases">
        <title>Genomic Encyclopedia of Type Strains, Phase IV (KMG-IV): sequencing the most valuable type-strain genomes for metagenomic binning, comparative biology and taxonomic classification.</title>
        <authorList>
            <person name="Goeker M."/>
        </authorList>
    </citation>
    <scope>NUCLEOTIDE SEQUENCE [LARGE SCALE GENOMIC DNA]</scope>
    <source>
        <strain evidence="8 9">DSM 6139</strain>
    </source>
</reference>
<comment type="function">
    <text evidence="7">Specifically methylates the pseudouridine at position 1915 (m3Psi1915) in 23S rRNA.</text>
</comment>
<dbReference type="PANTHER" id="PTHR33603:SF1">
    <property type="entry name" value="RIBOSOMAL RNA LARGE SUBUNIT METHYLTRANSFERASE H"/>
    <property type="match status" value="1"/>
</dbReference>